<dbReference type="Pfam" id="PF04043">
    <property type="entry name" value="PMEI"/>
    <property type="match status" value="1"/>
</dbReference>
<accession>B9RZT6</accession>
<dbReference type="eggNOG" id="ENOG502S30H">
    <property type="taxonomic scope" value="Eukaryota"/>
</dbReference>
<dbReference type="GO" id="GO:0009505">
    <property type="term" value="C:plant-type cell wall"/>
    <property type="evidence" value="ECO:0000318"/>
    <property type="project" value="GO_Central"/>
</dbReference>
<dbReference type="NCBIfam" id="TIGR01614">
    <property type="entry name" value="PME_inhib"/>
    <property type="match status" value="1"/>
</dbReference>
<dbReference type="SUPFAM" id="SSF101148">
    <property type="entry name" value="Plant invertase/pectin methylesterase inhibitor"/>
    <property type="match status" value="1"/>
</dbReference>
<dbReference type="OrthoDB" id="909678at2759"/>
<dbReference type="Gene3D" id="1.20.140.40">
    <property type="entry name" value="Invertase/pectin methylesterase inhibitor family protein"/>
    <property type="match status" value="1"/>
</dbReference>
<dbReference type="STRING" id="3988.B9RZT6"/>
<keyword evidence="2" id="KW-1015">Disulfide bond</keyword>
<dbReference type="EMBL" id="EQ973835">
    <property type="protein sequence ID" value="EEF43119.1"/>
    <property type="molecule type" value="Genomic_DNA"/>
</dbReference>
<dbReference type="InterPro" id="IPR006501">
    <property type="entry name" value="Pectinesterase_inhib_dom"/>
</dbReference>
<dbReference type="SMART" id="SM00856">
    <property type="entry name" value="PMEI"/>
    <property type="match status" value="1"/>
</dbReference>
<proteinExistence type="inferred from homology"/>
<evidence type="ECO:0000259" key="5">
    <source>
        <dbReference type="SMART" id="SM00856"/>
    </source>
</evidence>
<reference evidence="7" key="1">
    <citation type="journal article" date="2010" name="Nat. Biotechnol.">
        <title>Draft genome sequence of the oilseed species Ricinus communis.</title>
        <authorList>
            <person name="Chan A.P."/>
            <person name="Crabtree J."/>
            <person name="Zhao Q."/>
            <person name="Lorenzi H."/>
            <person name="Orvis J."/>
            <person name="Puiu D."/>
            <person name="Melake-Berhan A."/>
            <person name="Jones K.M."/>
            <person name="Redman J."/>
            <person name="Chen G."/>
            <person name="Cahoon E.B."/>
            <person name="Gedil M."/>
            <person name="Stanke M."/>
            <person name="Haas B.J."/>
            <person name="Wortman J.R."/>
            <person name="Fraser-Liggett C.M."/>
            <person name="Ravel J."/>
            <person name="Rabinowicz P.D."/>
        </authorList>
    </citation>
    <scope>NUCLEOTIDE SEQUENCE [LARGE SCALE GENOMIC DNA]</scope>
    <source>
        <strain evidence="7">cv. Hale</strain>
    </source>
</reference>
<organism evidence="6 7">
    <name type="scientific">Ricinus communis</name>
    <name type="common">Castor bean</name>
    <dbReference type="NCBI Taxonomy" id="3988"/>
    <lineage>
        <taxon>Eukaryota</taxon>
        <taxon>Viridiplantae</taxon>
        <taxon>Streptophyta</taxon>
        <taxon>Embryophyta</taxon>
        <taxon>Tracheophyta</taxon>
        <taxon>Spermatophyta</taxon>
        <taxon>Magnoliopsida</taxon>
        <taxon>eudicotyledons</taxon>
        <taxon>Gunneridae</taxon>
        <taxon>Pentapetalae</taxon>
        <taxon>rosids</taxon>
        <taxon>fabids</taxon>
        <taxon>Malpighiales</taxon>
        <taxon>Euphorbiaceae</taxon>
        <taxon>Acalyphoideae</taxon>
        <taxon>Acalypheae</taxon>
        <taxon>Ricinus</taxon>
    </lineage>
</organism>
<dbReference type="PANTHER" id="PTHR36710">
    <property type="entry name" value="PECTINESTERASE INHIBITOR-LIKE"/>
    <property type="match status" value="1"/>
</dbReference>
<dbReference type="KEGG" id="rcu:8258845"/>
<keyword evidence="7" id="KW-1185">Reference proteome</keyword>
<dbReference type="GO" id="GO:0004857">
    <property type="term" value="F:enzyme inhibitor activity"/>
    <property type="evidence" value="ECO:0000318"/>
    <property type="project" value="GO_Central"/>
</dbReference>
<sequence length="175" mass="19418">MTHSISLSSTLLVIVLVFLLPLIRSDDLINRTCKKTPYYDLCVSSLQSNSQASSADVKGLASTMANITLSNATHTLYYSQEIIDQNTNPELERALTYCAEVYIPIVDYILPQAIDGVRNGHFGFFKYGILDAEEKVQACDKKIPDSVKLPLTEMNRVMQNLCNVSVALIKILLKG</sequence>
<dbReference type="InterPro" id="IPR052421">
    <property type="entry name" value="PCW_Enzyme_Inhibitor"/>
</dbReference>
<protein>
    <submittedName>
        <fullName evidence="6">Enzyme inhibitor, putative</fullName>
    </submittedName>
</protein>
<keyword evidence="1 4" id="KW-0732">Signal</keyword>
<dbReference type="OMA" id="HFGFANY"/>
<dbReference type="PANTHER" id="PTHR36710:SF18">
    <property type="entry name" value="PECTINESTERASE INHIBITOR 5-RELATED"/>
    <property type="match status" value="1"/>
</dbReference>
<dbReference type="InParanoid" id="B9RZT6"/>
<dbReference type="FunFam" id="1.20.140.40:FF:000009">
    <property type="entry name" value="Invertase/pectin methylesterase inhibitor family protein"/>
    <property type="match status" value="1"/>
</dbReference>
<feature type="domain" description="Pectinesterase inhibitor" evidence="5">
    <location>
        <begin position="24"/>
        <end position="168"/>
    </location>
</feature>
<dbReference type="InterPro" id="IPR035513">
    <property type="entry name" value="Invertase/methylesterase_inhib"/>
</dbReference>
<dbReference type="Proteomes" id="UP000008311">
    <property type="component" value="Unassembled WGS sequence"/>
</dbReference>
<evidence type="ECO:0000256" key="2">
    <source>
        <dbReference type="ARBA" id="ARBA00023157"/>
    </source>
</evidence>
<dbReference type="InterPro" id="IPR034087">
    <property type="entry name" value="C/VIF1"/>
</dbReference>
<feature type="chain" id="PRO_5002891123" evidence="4">
    <location>
        <begin position="26"/>
        <end position="175"/>
    </location>
</feature>
<evidence type="ECO:0000313" key="7">
    <source>
        <dbReference type="Proteomes" id="UP000008311"/>
    </source>
</evidence>
<gene>
    <name evidence="6" type="ORF">RCOM_1001340</name>
</gene>
<evidence type="ECO:0000313" key="6">
    <source>
        <dbReference type="EMBL" id="EEF43119.1"/>
    </source>
</evidence>
<name>B9RZT6_RICCO</name>
<evidence type="ECO:0000256" key="3">
    <source>
        <dbReference type="ARBA" id="ARBA00038471"/>
    </source>
</evidence>
<dbReference type="FunCoup" id="B9RZT6">
    <property type="interactions" value="49"/>
</dbReference>
<dbReference type="AlphaFoldDB" id="B9RZT6"/>
<dbReference type="GO" id="GO:0009827">
    <property type="term" value="P:plant-type cell wall modification"/>
    <property type="evidence" value="ECO:0000318"/>
    <property type="project" value="GO_Central"/>
</dbReference>
<feature type="signal peptide" evidence="4">
    <location>
        <begin position="1"/>
        <end position="25"/>
    </location>
</feature>
<evidence type="ECO:0000256" key="1">
    <source>
        <dbReference type="ARBA" id="ARBA00022729"/>
    </source>
</evidence>
<dbReference type="CDD" id="cd15796">
    <property type="entry name" value="CIF_like"/>
    <property type="match status" value="1"/>
</dbReference>
<comment type="similarity">
    <text evidence="3">Belongs to the PMEI family.</text>
</comment>
<evidence type="ECO:0000256" key="4">
    <source>
        <dbReference type="SAM" id="SignalP"/>
    </source>
</evidence>